<reference evidence="2 3" key="1">
    <citation type="journal article" date="2015" name="Genome Biol.">
        <title>Comparative genomics of Steinernema reveals deeply conserved gene regulatory networks.</title>
        <authorList>
            <person name="Dillman A.R."/>
            <person name="Macchietto M."/>
            <person name="Porter C.F."/>
            <person name="Rogers A."/>
            <person name="Williams B."/>
            <person name="Antoshechkin I."/>
            <person name="Lee M.M."/>
            <person name="Goodwin Z."/>
            <person name="Lu X."/>
            <person name="Lewis E.E."/>
            <person name="Goodrich-Blair H."/>
            <person name="Stock S.P."/>
            <person name="Adams B.J."/>
            <person name="Sternberg P.W."/>
            <person name="Mortazavi A."/>
        </authorList>
    </citation>
    <scope>NUCLEOTIDE SEQUENCE [LARGE SCALE GENOMIC DNA]</scope>
    <source>
        <strain evidence="2 3">ALL</strain>
    </source>
</reference>
<sequence>MPRPDKLRRAAATCGAACGAAGGHLLLRRRLRLRRAAPFIDAAVVKQAKFRDPLYSEILRHLYSSLLVSCTFHGRKKETNIAKEYVLSERQIPMIFQGENGCGKTSLLAKISTEIRHWMGEAKDPVVIVRFIGTTADSSSISPLLTSVCDQIAWNYDTKLKGQSPAELSKLFQHFKRMLALATPEKPLVIFFDSLDLLSTVDAAHELLWFPPTVPANVKFFASFTPGASSIERTIRRLVEDHSYYVTVEAMEKVGSGFWPRREEDGCLRLDVRWEVDI</sequence>
<dbReference type="PANTHER" id="PTHR19871">
    <property type="entry name" value="BETA TRANSDUCIN-RELATED PROTEIN"/>
    <property type="match status" value="1"/>
</dbReference>
<feature type="domain" description="NACHT" evidence="1">
    <location>
        <begin position="92"/>
        <end position="228"/>
    </location>
</feature>
<dbReference type="OrthoDB" id="2325716at2759"/>
<dbReference type="AlphaFoldDB" id="A0A4U5NZC3"/>
<dbReference type="Gene3D" id="3.40.50.300">
    <property type="entry name" value="P-loop containing nucleotide triphosphate hydrolases"/>
    <property type="match status" value="1"/>
</dbReference>
<dbReference type="Proteomes" id="UP000298663">
    <property type="component" value="Unassembled WGS sequence"/>
</dbReference>
<evidence type="ECO:0000313" key="3">
    <source>
        <dbReference type="Proteomes" id="UP000298663"/>
    </source>
</evidence>
<dbReference type="SUPFAM" id="SSF52540">
    <property type="entry name" value="P-loop containing nucleoside triphosphate hydrolases"/>
    <property type="match status" value="1"/>
</dbReference>
<dbReference type="EMBL" id="AZBU02000003">
    <property type="protein sequence ID" value="TKR88810.1"/>
    <property type="molecule type" value="Genomic_DNA"/>
</dbReference>
<dbReference type="PANTHER" id="PTHR19871:SF14">
    <property type="entry name" value="DUF4062 DOMAIN-CONTAINING PROTEIN"/>
    <property type="match status" value="1"/>
</dbReference>
<protein>
    <recommendedName>
        <fullName evidence="1">NACHT domain-containing protein</fullName>
    </recommendedName>
</protein>
<evidence type="ECO:0000259" key="1">
    <source>
        <dbReference type="PROSITE" id="PS50837"/>
    </source>
</evidence>
<keyword evidence="3" id="KW-1185">Reference proteome</keyword>
<name>A0A4U5NZC3_STECR</name>
<comment type="caution">
    <text evidence="2">The sequence shown here is derived from an EMBL/GenBank/DDBJ whole genome shotgun (WGS) entry which is preliminary data.</text>
</comment>
<dbReference type="InterPro" id="IPR007111">
    <property type="entry name" value="NACHT_NTPase"/>
</dbReference>
<dbReference type="PROSITE" id="PS50837">
    <property type="entry name" value="NACHT"/>
    <property type="match status" value="1"/>
</dbReference>
<reference evidence="2 3" key="2">
    <citation type="journal article" date="2019" name="G3 (Bethesda)">
        <title>Hybrid Assembly of the Genome of the Entomopathogenic Nematode Steinernema carpocapsae Identifies the X-Chromosome.</title>
        <authorList>
            <person name="Serra L."/>
            <person name="Macchietto M."/>
            <person name="Macias-Munoz A."/>
            <person name="McGill C.J."/>
            <person name="Rodriguez I.M."/>
            <person name="Rodriguez B."/>
            <person name="Murad R."/>
            <person name="Mortazavi A."/>
        </authorList>
    </citation>
    <scope>NUCLEOTIDE SEQUENCE [LARGE SCALE GENOMIC DNA]</scope>
    <source>
        <strain evidence="2 3">ALL</strain>
    </source>
</reference>
<organism evidence="2 3">
    <name type="scientific">Steinernema carpocapsae</name>
    <name type="common">Entomopathogenic nematode</name>
    <dbReference type="NCBI Taxonomy" id="34508"/>
    <lineage>
        <taxon>Eukaryota</taxon>
        <taxon>Metazoa</taxon>
        <taxon>Ecdysozoa</taxon>
        <taxon>Nematoda</taxon>
        <taxon>Chromadorea</taxon>
        <taxon>Rhabditida</taxon>
        <taxon>Tylenchina</taxon>
        <taxon>Panagrolaimomorpha</taxon>
        <taxon>Strongyloidoidea</taxon>
        <taxon>Steinernematidae</taxon>
        <taxon>Steinernema</taxon>
    </lineage>
</organism>
<gene>
    <name evidence="2" type="ORF">L596_012996</name>
</gene>
<accession>A0A4U5NZC3</accession>
<evidence type="ECO:0000313" key="2">
    <source>
        <dbReference type="EMBL" id="TKR88810.1"/>
    </source>
</evidence>
<proteinExistence type="predicted"/>
<dbReference type="InterPro" id="IPR027417">
    <property type="entry name" value="P-loop_NTPase"/>
</dbReference>
<dbReference type="InterPro" id="IPR052752">
    <property type="entry name" value="NACHT-WD_repeat"/>
</dbReference>
<dbReference type="Pfam" id="PF05729">
    <property type="entry name" value="NACHT"/>
    <property type="match status" value="1"/>
</dbReference>